<keyword evidence="3" id="KW-1133">Transmembrane helix</keyword>
<feature type="compositionally biased region" description="Polar residues" evidence="5">
    <location>
        <begin position="164"/>
        <end position="175"/>
    </location>
</feature>
<evidence type="ECO:0000256" key="4">
    <source>
        <dbReference type="ARBA" id="ARBA00023136"/>
    </source>
</evidence>
<evidence type="ECO:0000313" key="7">
    <source>
        <dbReference type="WBParaSite" id="nRc.2.0.1.t35391-RA"/>
    </source>
</evidence>
<sequence>FHTLVKETAKTYYFDLHDHFQFGWTDGDELATSILLKPTPPPALIVFNVSSYQYFVSEDPVEYMTKESLSIFLKSITKGEIRAFGGKGIIQRFKRMIFELYSAVHGMFASQPLLSCCLFGLPLGVLSIICYTLCSTDNSVEREEIYKESDDEEEESEIVDENHVASSQVRSGSSENSDHDKND</sequence>
<evidence type="ECO:0000313" key="6">
    <source>
        <dbReference type="Proteomes" id="UP000887565"/>
    </source>
</evidence>
<dbReference type="PANTHER" id="PTHR46426:SF1">
    <property type="entry name" value="PROTEIN DISULFIDE-ISOMERASE TMX3"/>
    <property type="match status" value="1"/>
</dbReference>
<dbReference type="AlphaFoldDB" id="A0A915KBB2"/>
<feature type="region of interest" description="Disordered" evidence="5">
    <location>
        <begin position="144"/>
        <end position="183"/>
    </location>
</feature>
<organism evidence="6 7">
    <name type="scientific">Romanomermis culicivorax</name>
    <name type="common">Nematode worm</name>
    <dbReference type="NCBI Taxonomy" id="13658"/>
    <lineage>
        <taxon>Eukaryota</taxon>
        <taxon>Metazoa</taxon>
        <taxon>Ecdysozoa</taxon>
        <taxon>Nematoda</taxon>
        <taxon>Enoplea</taxon>
        <taxon>Dorylaimia</taxon>
        <taxon>Mermithida</taxon>
        <taxon>Mermithoidea</taxon>
        <taxon>Mermithidae</taxon>
        <taxon>Romanomermis</taxon>
    </lineage>
</organism>
<accession>A0A915KBB2</accession>
<name>A0A915KBB2_ROMCU</name>
<dbReference type="GO" id="GO:0005783">
    <property type="term" value="C:endoplasmic reticulum"/>
    <property type="evidence" value="ECO:0007669"/>
    <property type="project" value="TreeGrafter"/>
</dbReference>
<dbReference type="InterPro" id="IPR052250">
    <property type="entry name" value="PDI_TMX3"/>
</dbReference>
<reference evidence="7" key="1">
    <citation type="submission" date="2022-11" db="UniProtKB">
        <authorList>
            <consortium name="WormBaseParasite"/>
        </authorList>
    </citation>
    <scope>IDENTIFICATION</scope>
</reference>
<dbReference type="WBParaSite" id="nRc.2.0.1.t35391-RA">
    <property type="protein sequence ID" value="nRc.2.0.1.t35391-RA"/>
    <property type="gene ID" value="nRc.2.0.1.g35391"/>
</dbReference>
<feature type="compositionally biased region" description="Acidic residues" evidence="5">
    <location>
        <begin position="149"/>
        <end position="159"/>
    </location>
</feature>
<evidence type="ECO:0000256" key="2">
    <source>
        <dbReference type="ARBA" id="ARBA00022692"/>
    </source>
</evidence>
<evidence type="ECO:0000256" key="1">
    <source>
        <dbReference type="ARBA" id="ARBA00004167"/>
    </source>
</evidence>
<proteinExistence type="predicted"/>
<dbReference type="GO" id="GO:0016020">
    <property type="term" value="C:membrane"/>
    <property type="evidence" value="ECO:0007669"/>
    <property type="project" value="UniProtKB-SubCell"/>
</dbReference>
<keyword evidence="4" id="KW-0472">Membrane</keyword>
<evidence type="ECO:0000256" key="5">
    <source>
        <dbReference type="SAM" id="MobiDB-lite"/>
    </source>
</evidence>
<keyword evidence="2" id="KW-0812">Transmembrane</keyword>
<keyword evidence="6" id="KW-1185">Reference proteome</keyword>
<dbReference type="PANTHER" id="PTHR46426">
    <property type="entry name" value="PROTEIN DISULFIDE-ISOMERASE TMX3"/>
    <property type="match status" value="1"/>
</dbReference>
<protein>
    <submittedName>
        <fullName evidence="7">Uncharacterized protein</fullName>
    </submittedName>
</protein>
<comment type="subcellular location">
    <subcellularLocation>
        <location evidence="1">Membrane</location>
        <topology evidence="1">Single-pass membrane protein</topology>
    </subcellularLocation>
</comment>
<dbReference type="Proteomes" id="UP000887565">
    <property type="component" value="Unplaced"/>
</dbReference>
<dbReference type="OMA" id="ANDITMW"/>
<evidence type="ECO:0000256" key="3">
    <source>
        <dbReference type="ARBA" id="ARBA00022989"/>
    </source>
</evidence>